<name>A0A4R8RCA5_COLTR</name>
<accession>A0A4R8RCA5</accession>
<evidence type="ECO:0000256" key="1">
    <source>
        <dbReference type="SAM" id="MobiDB-lite"/>
    </source>
</evidence>
<dbReference type="AlphaFoldDB" id="A0A4R8RCA5"/>
<proteinExistence type="predicted"/>
<organism evidence="4 5">
    <name type="scientific">Colletotrichum trifolii</name>
    <dbReference type="NCBI Taxonomy" id="5466"/>
    <lineage>
        <taxon>Eukaryota</taxon>
        <taxon>Fungi</taxon>
        <taxon>Dikarya</taxon>
        <taxon>Ascomycota</taxon>
        <taxon>Pezizomycotina</taxon>
        <taxon>Sordariomycetes</taxon>
        <taxon>Hypocreomycetidae</taxon>
        <taxon>Glomerellales</taxon>
        <taxon>Glomerellaceae</taxon>
        <taxon>Colletotrichum</taxon>
        <taxon>Colletotrichum orbiculare species complex</taxon>
    </lineage>
</organism>
<sequence>MPPLCFLLLLLVLASWSIIPSQASAKLIPRDVDEPNNEPPSDEAPPNYRPQLPFNGDAFYISEAMENVFPEHMFRNNNVAVITESNPAAVPKLIPVILHFASVLGPDWPIVLLTLQENWVLPDSIAFRQLVDTRRVIIMFLPPDTKFDSHKAVTYFFVRRFFWQLFAPANRILIFQVDSILCAQSPRKIEEFLEWDFIGAPILKRYGKGYNGGLSIRNPRLMLDIVKQQEKKPVRLKIEDQWFYERLLERKAHMPSEDVAKTFAVETIFYDKPLGYHQPSRYQRGAKLKQIAEWCPEVELTAGGPHFYHGP</sequence>
<evidence type="ECO:0000256" key="2">
    <source>
        <dbReference type="SAM" id="SignalP"/>
    </source>
</evidence>
<evidence type="ECO:0000313" key="5">
    <source>
        <dbReference type="Proteomes" id="UP000295703"/>
    </source>
</evidence>
<reference evidence="4 5" key="1">
    <citation type="submission" date="2018-12" db="EMBL/GenBank/DDBJ databases">
        <title>Genome sequence and assembly of Colletotrichum trifolii.</title>
        <authorList>
            <person name="Gan P."/>
            <person name="Shirasu K."/>
        </authorList>
    </citation>
    <scope>NUCLEOTIDE SEQUENCE [LARGE SCALE GENOMIC DNA]</scope>
    <source>
        <strain evidence="4 5">543-2</strain>
    </source>
</reference>
<feature type="signal peptide" evidence="2">
    <location>
        <begin position="1"/>
        <end position="25"/>
    </location>
</feature>
<evidence type="ECO:0000313" key="4">
    <source>
        <dbReference type="EMBL" id="TDZ53994.1"/>
    </source>
</evidence>
<dbReference type="Pfam" id="PF18922">
    <property type="entry name" value="DUF5672"/>
    <property type="match status" value="1"/>
</dbReference>
<dbReference type="InterPro" id="IPR043729">
    <property type="entry name" value="DUF5672"/>
</dbReference>
<dbReference type="Proteomes" id="UP000295703">
    <property type="component" value="Unassembled WGS sequence"/>
</dbReference>
<keyword evidence="5" id="KW-1185">Reference proteome</keyword>
<gene>
    <name evidence="4" type="ORF">CTRI78_v006632</name>
</gene>
<evidence type="ECO:0000259" key="3">
    <source>
        <dbReference type="Pfam" id="PF18922"/>
    </source>
</evidence>
<feature type="region of interest" description="Disordered" evidence="1">
    <location>
        <begin position="29"/>
        <end position="49"/>
    </location>
</feature>
<dbReference type="EMBL" id="RYZW01000064">
    <property type="protein sequence ID" value="TDZ53994.1"/>
    <property type="molecule type" value="Genomic_DNA"/>
</dbReference>
<feature type="domain" description="DUF5672" evidence="3">
    <location>
        <begin position="138"/>
        <end position="277"/>
    </location>
</feature>
<protein>
    <recommendedName>
        <fullName evidence="3">DUF5672 domain-containing protein</fullName>
    </recommendedName>
</protein>
<keyword evidence="2" id="KW-0732">Signal</keyword>
<dbReference type="STRING" id="5466.A0A4R8RCA5"/>
<feature type="chain" id="PRO_5020349351" description="DUF5672 domain-containing protein" evidence="2">
    <location>
        <begin position="26"/>
        <end position="311"/>
    </location>
</feature>
<comment type="caution">
    <text evidence="4">The sequence shown here is derived from an EMBL/GenBank/DDBJ whole genome shotgun (WGS) entry which is preliminary data.</text>
</comment>